<evidence type="ECO:0000313" key="3">
    <source>
        <dbReference type="Proteomes" id="UP000554235"/>
    </source>
</evidence>
<organism evidence="2 3">
    <name type="scientific">Fusarium albosuccineum</name>
    <dbReference type="NCBI Taxonomy" id="1237068"/>
    <lineage>
        <taxon>Eukaryota</taxon>
        <taxon>Fungi</taxon>
        <taxon>Dikarya</taxon>
        <taxon>Ascomycota</taxon>
        <taxon>Pezizomycotina</taxon>
        <taxon>Sordariomycetes</taxon>
        <taxon>Hypocreomycetidae</taxon>
        <taxon>Hypocreales</taxon>
        <taxon>Nectriaceae</taxon>
        <taxon>Fusarium</taxon>
        <taxon>Fusarium decemcellulare species complex</taxon>
    </lineage>
</organism>
<evidence type="ECO:0000313" key="2">
    <source>
        <dbReference type="EMBL" id="KAF4457735.1"/>
    </source>
</evidence>
<accession>A0A8H4KUJ0</accession>
<reference evidence="2 3" key="1">
    <citation type="submission" date="2020-01" db="EMBL/GenBank/DDBJ databases">
        <title>Identification and distribution of gene clusters putatively required for synthesis of sphingolipid metabolism inhibitors in phylogenetically diverse species of the filamentous fungus Fusarium.</title>
        <authorList>
            <person name="Kim H.-S."/>
            <person name="Busman M."/>
            <person name="Brown D.W."/>
            <person name="Divon H."/>
            <person name="Uhlig S."/>
            <person name="Proctor R.H."/>
        </authorList>
    </citation>
    <scope>NUCLEOTIDE SEQUENCE [LARGE SCALE GENOMIC DNA]</scope>
    <source>
        <strain evidence="2 3">NRRL 20459</strain>
    </source>
</reference>
<gene>
    <name evidence="2" type="ORF">FALBO_15149</name>
</gene>
<keyword evidence="3" id="KW-1185">Reference proteome</keyword>
<feature type="chain" id="PRO_5034060426" description="Ecp2 effector protein domain-containing protein" evidence="1">
    <location>
        <begin position="17"/>
        <end position="155"/>
    </location>
</feature>
<comment type="caution">
    <text evidence="2">The sequence shown here is derived from an EMBL/GenBank/DDBJ whole genome shotgun (WGS) entry which is preliminary data.</text>
</comment>
<sequence>MFFFSTLAFLLSLVSANFLSRGGPIGDPSYDSTTYHWECGETVALNISDCEPVFAQIRNISAANEGRYNFTHWPSRYWSAGSCKVTIDIDTLPQRGLLLYTEEMISIGRWGVASFCNQASQRAMVRPQNNTWRLYLTEPSWNPLQAFTAYNKDEI</sequence>
<dbReference type="OrthoDB" id="5093951at2759"/>
<dbReference type="AlphaFoldDB" id="A0A8H4KUJ0"/>
<protein>
    <recommendedName>
        <fullName evidence="4">Ecp2 effector protein domain-containing protein</fullName>
    </recommendedName>
</protein>
<keyword evidence="1" id="KW-0732">Signal</keyword>
<dbReference type="EMBL" id="JAADYS010002577">
    <property type="protein sequence ID" value="KAF4457735.1"/>
    <property type="molecule type" value="Genomic_DNA"/>
</dbReference>
<proteinExistence type="predicted"/>
<name>A0A8H4KUJ0_9HYPO</name>
<feature type="signal peptide" evidence="1">
    <location>
        <begin position="1"/>
        <end position="16"/>
    </location>
</feature>
<evidence type="ECO:0000256" key="1">
    <source>
        <dbReference type="SAM" id="SignalP"/>
    </source>
</evidence>
<evidence type="ECO:0008006" key="4">
    <source>
        <dbReference type="Google" id="ProtNLM"/>
    </source>
</evidence>
<dbReference type="Proteomes" id="UP000554235">
    <property type="component" value="Unassembled WGS sequence"/>
</dbReference>